<sequence precursor="true">MKLQLCHFAWASVGACLVSAGLAWAMPATVAAEDATGLAVESVRMFPNLRIRRPVVIGNAGDGTNRIFVCEEQGVIRVFPNDQTVEDTQVFLDMESRVQYADKMNEEGMLGMAFHPQYKENGQFFLYYTARDPERTSIISRFRVSKDDPNKADPESEEVLMRIKQPFWNHNGGTLAFGPDGYLYIALGDGGARDDPLKSAQDLKQLLGSILRIDVDKATATQRYSIPTDNPFVDVKGAKPEIYAYGFRNIWRMSFDRKTGQLWAGDVGQDLWEEIDIVVKGGNYGWSVREAMHPATPKQGPAGTPSPLGDKLIEPVFEYNHEVGKSITGGYVYRGKKVPALAGKYLYADYVGGQIWALDYDMAKKKVVANYLIDDNDRPVITFGEDEQGEVYYSDAFGMIYGFQPKK</sequence>
<reference evidence="3 4" key="1">
    <citation type="submission" date="2019-02" db="EMBL/GenBank/DDBJ databases">
        <title>Deep-cultivation of Planctomycetes and their phenomic and genomic characterization uncovers novel biology.</title>
        <authorList>
            <person name="Wiegand S."/>
            <person name="Jogler M."/>
            <person name="Boedeker C."/>
            <person name="Pinto D."/>
            <person name="Vollmers J."/>
            <person name="Rivas-Marin E."/>
            <person name="Kohn T."/>
            <person name="Peeters S.H."/>
            <person name="Heuer A."/>
            <person name="Rast P."/>
            <person name="Oberbeckmann S."/>
            <person name="Bunk B."/>
            <person name="Jeske O."/>
            <person name="Meyerdierks A."/>
            <person name="Storesund J.E."/>
            <person name="Kallscheuer N."/>
            <person name="Luecker S."/>
            <person name="Lage O.M."/>
            <person name="Pohl T."/>
            <person name="Merkel B.J."/>
            <person name="Hornburger P."/>
            <person name="Mueller R.-W."/>
            <person name="Bruemmer F."/>
            <person name="Labrenz M."/>
            <person name="Spormann A.M."/>
            <person name="Op den Camp H."/>
            <person name="Overmann J."/>
            <person name="Amann R."/>
            <person name="Jetten M.S.M."/>
            <person name="Mascher T."/>
            <person name="Medema M.H."/>
            <person name="Devos D.P."/>
            <person name="Kaster A.-K."/>
            <person name="Ovreas L."/>
            <person name="Rohde M."/>
            <person name="Galperin M.Y."/>
            <person name="Jogler C."/>
        </authorList>
    </citation>
    <scope>NUCLEOTIDE SEQUENCE [LARGE SCALE GENOMIC DNA]</scope>
    <source>
        <strain evidence="3 4">Pla85_3_4</strain>
    </source>
</reference>
<dbReference type="PROSITE" id="PS51257">
    <property type="entry name" value="PROKAR_LIPOPROTEIN"/>
    <property type="match status" value="1"/>
</dbReference>
<dbReference type="InterPro" id="IPR011042">
    <property type="entry name" value="6-blade_b-propeller_TolB-like"/>
</dbReference>
<keyword evidence="4" id="KW-1185">Reference proteome</keyword>
<protein>
    <submittedName>
        <fullName evidence="3">Soluble aldose sugar dehydrogenase YliI</fullName>
        <ecNumber evidence="3">1.1.5.-</ecNumber>
    </submittedName>
</protein>
<dbReference type="EMBL" id="CP036433">
    <property type="protein sequence ID" value="QDU98057.1"/>
    <property type="molecule type" value="Genomic_DNA"/>
</dbReference>
<name>A0A518E1T4_9BACT</name>
<keyword evidence="1" id="KW-0732">Signal</keyword>
<dbReference type="OrthoDB" id="9770043at2"/>
<dbReference type="EC" id="1.1.5.-" evidence="3"/>
<dbReference type="Gene3D" id="2.120.10.30">
    <property type="entry name" value="TolB, C-terminal domain"/>
    <property type="match status" value="1"/>
</dbReference>
<dbReference type="PANTHER" id="PTHR19328">
    <property type="entry name" value="HEDGEHOG-INTERACTING PROTEIN"/>
    <property type="match status" value="1"/>
</dbReference>
<dbReference type="Proteomes" id="UP000317648">
    <property type="component" value="Chromosome"/>
</dbReference>
<feature type="domain" description="Glucose/Sorbosone dehydrogenase" evidence="2">
    <location>
        <begin position="61"/>
        <end position="392"/>
    </location>
</feature>
<accession>A0A518E1T4</accession>
<feature type="chain" id="PRO_5021783487" evidence="1">
    <location>
        <begin position="26"/>
        <end position="407"/>
    </location>
</feature>
<dbReference type="PANTHER" id="PTHR19328:SF75">
    <property type="entry name" value="ALDOSE SUGAR DEHYDROGENASE YLII"/>
    <property type="match status" value="1"/>
</dbReference>
<dbReference type="InterPro" id="IPR011041">
    <property type="entry name" value="Quinoprot_gluc/sorb_DH_b-prop"/>
</dbReference>
<organism evidence="3 4">
    <name type="scientific">Lignipirellula cremea</name>
    <dbReference type="NCBI Taxonomy" id="2528010"/>
    <lineage>
        <taxon>Bacteria</taxon>
        <taxon>Pseudomonadati</taxon>
        <taxon>Planctomycetota</taxon>
        <taxon>Planctomycetia</taxon>
        <taxon>Pirellulales</taxon>
        <taxon>Pirellulaceae</taxon>
        <taxon>Lignipirellula</taxon>
    </lineage>
</organism>
<evidence type="ECO:0000256" key="1">
    <source>
        <dbReference type="SAM" id="SignalP"/>
    </source>
</evidence>
<evidence type="ECO:0000313" key="4">
    <source>
        <dbReference type="Proteomes" id="UP000317648"/>
    </source>
</evidence>
<dbReference type="RefSeq" id="WP_145056992.1">
    <property type="nucleotide sequence ID" value="NZ_CP036433.1"/>
</dbReference>
<keyword evidence="3" id="KW-0560">Oxidoreductase</keyword>
<proteinExistence type="predicted"/>
<dbReference type="SUPFAM" id="SSF50952">
    <property type="entry name" value="Soluble quinoprotein glucose dehydrogenase"/>
    <property type="match status" value="1"/>
</dbReference>
<dbReference type="GO" id="GO:0016491">
    <property type="term" value="F:oxidoreductase activity"/>
    <property type="evidence" value="ECO:0007669"/>
    <property type="project" value="UniProtKB-KW"/>
</dbReference>
<dbReference type="KEGG" id="lcre:Pla8534_59180"/>
<feature type="signal peptide" evidence="1">
    <location>
        <begin position="1"/>
        <end position="25"/>
    </location>
</feature>
<evidence type="ECO:0000313" key="3">
    <source>
        <dbReference type="EMBL" id="QDU98057.1"/>
    </source>
</evidence>
<dbReference type="AlphaFoldDB" id="A0A518E1T4"/>
<dbReference type="Pfam" id="PF07995">
    <property type="entry name" value="GSDH"/>
    <property type="match status" value="1"/>
</dbReference>
<gene>
    <name evidence="3" type="primary">yliI_7</name>
    <name evidence="3" type="ORF">Pla8534_59180</name>
</gene>
<evidence type="ECO:0000259" key="2">
    <source>
        <dbReference type="Pfam" id="PF07995"/>
    </source>
</evidence>
<dbReference type="InterPro" id="IPR012938">
    <property type="entry name" value="Glc/Sorbosone_DH"/>
</dbReference>